<dbReference type="STRING" id="364199.SAMN04489858_107132"/>
<evidence type="ECO:0000313" key="2">
    <source>
        <dbReference type="Proteomes" id="UP000199180"/>
    </source>
</evidence>
<name>A0A1I0FZP6_9RHOB</name>
<dbReference type="OrthoDB" id="9803913at2"/>
<organism evidence="1 2">
    <name type="scientific">Paracoccus homiensis</name>
    <dbReference type="NCBI Taxonomy" id="364199"/>
    <lineage>
        <taxon>Bacteria</taxon>
        <taxon>Pseudomonadati</taxon>
        <taxon>Pseudomonadota</taxon>
        <taxon>Alphaproteobacteria</taxon>
        <taxon>Rhodobacterales</taxon>
        <taxon>Paracoccaceae</taxon>
        <taxon>Paracoccus</taxon>
    </lineage>
</organism>
<proteinExistence type="predicted"/>
<protein>
    <recommendedName>
        <fullName evidence="3">GIY-YIG domain-containing protein</fullName>
    </recommendedName>
</protein>
<reference evidence="1 2" key="1">
    <citation type="submission" date="2016-10" db="EMBL/GenBank/DDBJ databases">
        <authorList>
            <person name="de Groot N.N."/>
        </authorList>
    </citation>
    <scope>NUCLEOTIDE SEQUENCE [LARGE SCALE GENOMIC DNA]</scope>
    <source>
        <strain evidence="1 2">DSM 17862</strain>
    </source>
</reference>
<dbReference type="InterPro" id="IPR035901">
    <property type="entry name" value="GIY-YIG_endonuc_sf"/>
</dbReference>
<dbReference type="EMBL" id="FOHO01000007">
    <property type="protein sequence ID" value="SET64024.1"/>
    <property type="molecule type" value="Genomic_DNA"/>
</dbReference>
<evidence type="ECO:0008006" key="3">
    <source>
        <dbReference type="Google" id="ProtNLM"/>
    </source>
</evidence>
<keyword evidence="2" id="KW-1185">Reference proteome</keyword>
<dbReference type="AlphaFoldDB" id="A0A1I0FZP6"/>
<dbReference type="Proteomes" id="UP000199180">
    <property type="component" value="Unassembled WGS sequence"/>
</dbReference>
<evidence type="ECO:0000313" key="1">
    <source>
        <dbReference type="EMBL" id="SET64024.1"/>
    </source>
</evidence>
<dbReference type="SUPFAM" id="SSF82771">
    <property type="entry name" value="GIY-YIG endonuclease"/>
    <property type="match status" value="1"/>
</dbReference>
<sequence length="188" mass="21131">MRSETVLERLLESPPVRLNALPTDQGIYALYDHEGVARYIGVTEMGLRRRIHDYHVGGDGNSHKFSTIYNAGRMFHTRGDLFTHAGDGRAAKELRRMFSRRYCSAVGMPLQHCSKTELYALETQVRRIAPKHALSWNDARALDAYEPTELLNEFLKEISWPSAKSEAIARQAGRWGQKVAAATASGDV</sequence>
<accession>A0A1I0FZP6</accession>
<gene>
    <name evidence="1" type="ORF">SAMN04489858_107132</name>
</gene>